<sequence>MPDPKSKKKVPKFVIAKNEAAAPGVTYLVHTQEPSFIGEIKKFVRGIERDEYIAINNDREFIEIGPLQFVEIKKYLTSNDFDNRRDYLRKAVKHWIVANHIRFDAFNDGALGTQELPIEE</sequence>
<protein>
    <submittedName>
        <fullName evidence="1">Uncharacterized protein</fullName>
    </submittedName>
</protein>
<dbReference type="STRING" id="659014.SAMN04487996_12246"/>
<name>A0A1G7WJE7_9BACT</name>
<dbReference type="OrthoDB" id="962153at2"/>
<dbReference type="EMBL" id="FNAN01000022">
    <property type="protein sequence ID" value="SDG71320.1"/>
    <property type="molecule type" value="Genomic_DNA"/>
</dbReference>
<evidence type="ECO:0000313" key="1">
    <source>
        <dbReference type="EMBL" id="SDG71320.1"/>
    </source>
</evidence>
<dbReference type="AlphaFoldDB" id="A0A1G7WJE7"/>
<dbReference type="Proteomes" id="UP000198748">
    <property type="component" value="Unassembled WGS sequence"/>
</dbReference>
<gene>
    <name evidence="1" type="ORF">SAMN04487996_12246</name>
</gene>
<dbReference type="RefSeq" id="WP_090156679.1">
    <property type="nucleotide sequence ID" value="NZ_FNAN01000022.1"/>
</dbReference>
<organism evidence="1 2">
    <name type="scientific">Dyadobacter soli</name>
    <dbReference type="NCBI Taxonomy" id="659014"/>
    <lineage>
        <taxon>Bacteria</taxon>
        <taxon>Pseudomonadati</taxon>
        <taxon>Bacteroidota</taxon>
        <taxon>Cytophagia</taxon>
        <taxon>Cytophagales</taxon>
        <taxon>Spirosomataceae</taxon>
        <taxon>Dyadobacter</taxon>
    </lineage>
</organism>
<reference evidence="2" key="1">
    <citation type="submission" date="2016-10" db="EMBL/GenBank/DDBJ databases">
        <authorList>
            <person name="Varghese N."/>
            <person name="Submissions S."/>
        </authorList>
    </citation>
    <scope>NUCLEOTIDE SEQUENCE [LARGE SCALE GENOMIC DNA]</scope>
    <source>
        <strain evidence="2">DSM 25329</strain>
    </source>
</reference>
<keyword evidence="2" id="KW-1185">Reference proteome</keyword>
<proteinExistence type="predicted"/>
<accession>A0A1G7WJE7</accession>
<evidence type="ECO:0000313" key="2">
    <source>
        <dbReference type="Proteomes" id="UP000198748"/>
    </source>
</evidence>